<evidence type="ECO:0000259" key="1">
    <source>
        <dbReference type="Pfam" id="PF13614"/>
    </source>
</evidence>
<feature type="domain" description="AAA" evidence="1">
    <location>
        <begin position="133"/>
        <end position="295"/>
    </location>
</feature>
<dbReference type="GO" id="GO:0051782">
    <property type="term" value="P:negative regulation of cell division"/>
    <property type="evidence" value="ECO:0007669"/>
    <property type="project" value="TreeGrafter"/>
</dbReference>
<keyword evidence="3" id="KW-1185">Reference proteome</keyword>
<name>A0A4Y9A799_9BACI</name>
<dbReference type="Pfam" id="PF13614">
    <property type="entry name" value="AAA_31"/>
    <property type="match status" value="1"/>
</dbReference>
<sequence length="376" mass="42440">MSKVNDIYVIGDNEELTAVIEEQLSEYFQLHFLASADLKKSNAQLILIINNGETAVDDAQLALSEHPNSSIICVSGEENFSLLRSLNQLGITDFYVLPGEELIFMERLEVMAADVGLRSANEPESGFKRGGGQIFAFYSGGGGTGKSLISTTFAQTLKLESTGKVLFIDLNLHYGGAETFLGIDSTRSIIDLLPVMEELGEHHIRNVSEKEQHSDLNVLVSPRDAELAEKITEDFIVKLLRASKRHYDFIVVDLPVWMDERTLAVLEEANRIYYVMNLDTVAIRVLKNVENLFQRLGVITQDRFEFVLNFKGKDNELTKKDLERFSTYPVASEIRKDIKNVQAYINQGDPLRKKPAEKKLPPFSKDIHKWVHSMLK</sequence>
<dbReference type="Proteomes" id="UP000298484">
    <property type="component" value="Unassembled WGS sequence"/>
</dbReference>
<dbReference type="GO" id="GO:0016887">
    <property type="term" value="F:ATP hydrolysis activity"/>
    <property type="evidence" value="ECO:0007669"/>
    <property type="project" value="TreeGrafter"/>
</dbReference>
<dbReference type="InterPro" id="IPR025669">
    <property type="entry name" value="AAA_dom"/>
</dbReference>
<dbReference type="OrthoDB" id="2512803at2"/>
<dbReference type="GO" id="GO:0005829">
    <property type="term" value="C:cytosol"/>
    <property type="evidence" value="ECO:0007669"/>
    <property type="project" value="TreeGrafter"/>
</dbReference>
<organism evidence="2 3">
    <name type="scientific">Lentibacillus salicampi</name>
    <dbReference type="NCBI Taxonomy" id="175306"/>
    <lineage>
        <taxon>Bacteria</taxon>
        <taxon>Bacillati</taxon>
        <taxon>Bacillota</taxon>
        <taxon>Bacilli</taxon>
        <taxon>Bacillales</taxon>
        <taxon>Bacillaceae</taxon>
        <taxon>Lentibacillus</taxon>
    </lineage>
</organism>
<dbReference type="InterPro" id="IPR050625">
    <property type="entry name" value="ParA/MinD_ATPase"/>
</dbReference>
<dbReference type="PANTHER" id="PTHR43384:SF13">
    <property type="entry name" value="SLR0110 PROTEIN"/>
    <property type="match status" value="1"/>
</dbReference>
<dbReference type="EMBL" id="SRHY01000045">
    <property type="protein sequence ID" value="TFJ91619.1"/>
    <property type="molecule type" value="Genomic_DNA"/>
</dbReference>
<dbReference type="Gene3D" id="3.40.50.300">
    <property type="entry name" value="P-loop containing nucleotide triphosphate hydrolases"/>
    <property type="match status" value="1"/>
</dbReference>
<dbReference type="InterPro" id="IPR027417">
    <property type="entry name" value="P-loop_NTPase"/>
</dbReference>
<proteinExistence type="predicted"/>
<gene>
    <name evidence="2" type="ORF">E4U82_16695</name>
</gene>
<evidence type="ECO:0000313" key="2">
    <source>
        <dbReference type="EMBL" id="TFJ91619.1"/>
    </source>
</evidence>
<comment type="caution">
    <text evidence="2">The sequence shown here is derived from an EMBL/GenBank/DDBJ whole genome shotgun (WGS) entry which is preliminary data.</text>
</comment>
<dbReference type="AlphaFoldDB" id="A0A4Y9A799"/>
<protein>
    <recommendedName>
        <fullName evidence="1">AAA domain-containing protein</fullName>
    </recommendedName>
</protein>
<dbReference type="PANTHER" id="PTHR43384">
    <property type="entry name" value="SEPTUM SITE-DETERMINING PROTEIN MIND HOMOLOG, CHLOROPLASTIC-RELATED"/>
    <property type="match status" value="1"/>
</dbReference>
<evidence type="ECO:0000313" key="3">
    <source>
        <dbReference type="Proteomes" id="UP000298484"/>
    </source>
</evidence>
<reference evidence="2 3" key="1">
    <citation type="submission" date="2019-03" db="EMBL/GenBank/DDBJ databases">
        <title>Genome sequence of Lentibacillus salicampi ATCC BAA-719.</title>
        <authorList>
            <person name="Maclea K.S."/>
            <person name="Simoes Junior M."/>
        </authorList>
    </citation>
    <scope>NUCLEOTIDE SEQUENCE [LARGE SCALE GENOMIC DNA]</scope>
    <source>
        <strain evidence="2 3">ATCC BAA-719</strain>
    </source>
</reference>
<dbReference type="GO" id="GO:0005524">
    <property type="term" value="F:ATP binding"/>
    <property type="evidence" value="ECO:0007669"/>
    <property type="project" value="TreeGrafter"/>
</dbReference>
<accession>A0A4Y9A799</accession>
<dbReference type="RefSeq" id="WP_135111313.1">
    <property type="nucleotide sequence ID" value="NZ_SRHY01000045.1"/>
</dbReference>
<dbReference type="SUPFAM" id="SSF52540">
    <property type="entry name" value="P-loop containing nucleoside triphosphate hydrolases"/>
    <property type="match status" value="1"/>
</dbReference>
<dbReference type="GO" id="GO:0009898">
    <property type="term" value="C:cytoplasmic side of plasma membrane"/>
    <property type="evidence" value="ECO:0007669"/>
    <property type="project" value="TreeGrafter"/>
</dbReference>